<reference evidence="2" key="1">
    <citation type="submission" date="2023-04" db="EMBL/GenBank/DDBJ databases">
        <authorList>
            <person name="Vijverberg K."/>
            <person name="Xiong W."/>
            <person name="Schranz E."/>
        </authorList>
    </citation>
    <scope>NUCLEOTIDE SEQUENCE</scope>
</reference>
<organism evidence="2 3">
    <name type="scientific">Lactuca saligna</name>
    <name type="common">Willowleaf lettuce</name>
    <dbReference type="NCBI Taxonomy" id="75948"/>
    <lineage>
        <taxon>Eukaryota</taxon>
        <taxon>Viridiplantae</taxon>
        <taxon>Streptophyta</taxon>
        <taxon>Embryophyta</taxon>
        <taxon>Tracheophyta</taxon>
        <taxon>Spermatophyta</taxon>
        <taxon>Magnoliopsida</taxon>
        <taxon>eudicotyledons</taxon>
        <taxon>Gunneridae</taxon>
        <taxon>Pentapetalae</taxon>
        <taxon>asterids</taxon>
        <taxon>campanulids</taxon>
        <taxon>Asterales</taxon>
        <taxon>Asteraceae</taxon>
        <taxon>Cichorioideae</taxon>
        <taxon>Cichorieae</taxon>
        <taxon>Lactucinae</taxon>
        <taxon>Lactuca</taxon>
    </lineage>
</organism>
<name>A0AA35ZWL0_LACSI</name>
<sequence>MDSIQEVAQSRVLDSDHQSSKLQSKSTKRSLHHPSLLENRPPNSLSTSIFGRHEPGQINTIELYFLYCMTSRRWSCPGFATFFLDKCDSIRTKTNGNICTGGLITLIGLGIGLQFPDSEYVPVDDPPLYLLDCFALTRMELLVPFNNRQYSWFNHVKESVYILPNIIISSFTPATPKLGSCLKSYMMMMQDMKMTCSQLVALHLQGNRNTVAIWRIEEQEARTNNYMEDLWHHFQPEGGYRPRGTPPPGSRYDPSLLSS</sequence>
<dbReference type="AlphaFoldDB" id="A0AA35ZWL0"/>
<evidence type="ECO:0000313" key="3">
    <source>
        <dbReference type="Proteomes" id="UP001177003"/>
    </source>
</evidence>
<accession>A0AA35ZWL0</accession>
<gene>
    <name evidence="2" type="ORF">LSALG_LOCUS38239</name>
</gene>
<protein>
    <submittedName>
        <fullName evidence="2">Uncharacterized protein</fullName>
    </submittedName>
</protein>
<evidence type="ECO:0000313" key="2">
    <source>
        <dbReference type="EMBL" id="CAI9299536.1"/>
    </source>
</evidence>
<dbReference type="Proteomes" id="UP001177003">
    <property type="component" value="Chromosome 8"/>
</dbReference>
<feature type="region of interest" description="Disordered" evidence="1">
    <location>
        <begin position="237"/>
        <end position="259"/>
    </location>
</feature>
<proteinExistence type="predicted"/>
<feature type="region of interest" description="Disordered" evidence="1">
    <location>
        <begin position="1"/>
        <end position="51"/>
    </location>
</feature>
<dbReference type="EMBL" id="OX465084">
    <property type="protein sequence ID" value="CAI9299536.1"/>
    <property type="molecule type" value="Genomic_DNA"/>
</dbReference>
<keyword evidence="3" id="KW-1185">Reference proteome</keyword>
<evidence type="ECO:0000256" key="1">
    <source>
        <dbReference type="SAM" id="MobiDB-lite"/>
    </source>
</evidence>